<dbReference type="SUPFAM" id="SSF103473">
    <property type="entry name" value="MFS general substrate transporter"/>
    <property type="match status" value="1"/>
</dbReference>
<feature type="transmembrane region" description="Helical" evidence="7">
    <location>
        <begin position="377"/>
        <end position="397"/>
    </location>
</feature>
<keyword evidence="10" id="KW-1185">Reference proteome</keyword>
<keyword evidence="2" id="KW-0813">Transport</keyword>
<dbReference type="Pfam" id="PF07690">
    <property type="entry name" value="MFS_1"/>
    <property type="match status" value="1"/>
</dbReference>
<keyword evidence="4 7" id="KW-0812">Transmembrane</keyword>
<dbReference type="InterPro" id="IPR011701">
    <property type="entry name" value="MFS"/>
</dbReference>
<dbReference type="AlphaFoldDB" id="A0A7Z0IHB1"/>
<gene>
    <name evidence="9" type="ORF">BJY26_001842</name>
</gene>
<dbReference type="InterPro" id="IPR020846">
    <property type="entry name" value="MFS_dom"/>
</dbReference>
<feature type="transmembrane region" description="Helical" evidence="7">
    <location>
        <begin position="60"/>
        <end position="78"/>
    </location>
</feature>
<dbReference type="GO" id="GO:0005886">
    <property type="term" value="C:plasma membrane"/>
    <property type="evidence" value="ECO:0007669"/>
    <property type="project" value="UniProtKB-SubCell"/>
</dbReference>
<feature type="transmembrane region" description="Helical" evidence="7">
    <location>
        <begin position="90"/>
        <end position="114"/>
    </location>
</feature>
<keyword evidence="5 7" id="KW-1133">Transmembrane helix</keyword>
<evidence type="ECO:0000259" key="8">
    <source>
        <dbReference type="PROSITE" id="PS50850"/>
    </source>
</evidence>
<feature type="transmembrane region" description="Helical" evidence="7">
    <location>
        <begin position="219"/>
        <end position="244"/>
    </location>
</feature>
<protein>
    <submittedName>
        <fullName evidence="9">DHA2 family methylenomycin A resistance protein-like MFS transporter</fullName>
    </submittedName>
</protein>
<evidence type="ECO:0000313" key="9">
    <source>
        <dbReference type="EMBL" id="NYI67536.1"/>
    </source>
</evidence>
<feature type="transmembrane region" description="Helical" evidence="7">
    <location>
        <begin position="152"/>
        <end position="174"/>
    </location>
</feature>
<dbReference type="CDD" id="cd17321">
    <property type="entry name" value="MFS_MMR_MDR_like"/>
    <property type="match status" value="1"/>
</dbReference>
<dbReference type="Proteomes" id="UP000539111">
    <property type="component" value="Unassembled WGS sequence"/>
</dbReference>
<feature type="transmembrane region" description="Helical" evidence="7">
    <location>
        <begin position="309"/>
        <end position="329"/>
    </location>
</feature>
<feature type="transmembrane region" description="Helical" evidence="7">
    <location>
        <begin position="21"/>
        <end position="40"/>
    </location>
</feature>
<dbReference type="PANTHER" id="PTHR42718:SF46">
    <property type="entry name" value="BLR6921 PROTEIN"/>
    <property type="match status" value="1"/>
</dbReference>
<feature type="transmembrane region" description="Helical" evidence="7">
    <location>
        <begin position="120"/>
        <end position="140"/>
    </location>
</feature>
<evidence type="ECO:0000256" key="5">
    <source>
        <dbReference type="ARBA" id="ARBA00022989"/>
    </source>
</evidence>
<dbReference type="PANTHER" id="PTHR42718">
    <property type="entry name" value="MAJOR FACILITATOR SUPERFAMILY MULTIDRUG TRANSPORTER MFSC"/>
    <property type="match status" value="1"/>
</dbReference>
<evidence type="ECO:0000256" key="2">
    <source>
        <dbReference type="ARBA" id="ARBA00022448"/>
    </source>
</evidence>
<evidence type="ECO:0000256" key="4">
    <source>
        <dbReference type="ARBA" id="ARBA00022692"/>
    </source>
</evidence>
<reference evidence="9 10" key="1">
    <citation type="submission" date="2020-07" db="EMBL/GenBank/DDBJ databases">
        <title>Sequencing the genomes of 1000 actinobacteria strains.</title>
        <authorList>
            <person name="Klenk H.-P."/>
        </authorList>
    </citation>
    <scope>NUCLEOTIDE SEQUENCE [LARGE SCALE GENOMIC DNA]</scope>
    <source>
        <strain evidence="9 10">DSM 26341</strain>
    </source>
</reference>
<evidence type="ECO:0000256" key="1">
    <source>
        <dbReference type="ARBA" id="ARBA00004651"/>
    </source>
</evidence>
<proteinExistence type="predicted"/>
<evidence type="ECO:0000256" key="3">
    <source>
        <dbReference type="ARBA" id="ARBA00022475"/>
    </source>
</evidence>
<accession>A0A7Z0IHB1</accession>
<keyword evidence="3" id="KW-1003">Cell membrane</keyword>
<feature type="transmembrane region" description="Helical" evidence="7">
    <location>
        <begin position="256"/>
        <end position="272"/>
    </location>
</feature>
<feature type="transmembrane region" description="Helical" evidence="7">
    <location>
        <begin position="180"/>
        <end position="199"/>
    </location>
</feature>
<dbReference type="InterPro" id="IPR036259">
    <property type="entry name" value="MFS_trans_sf"/>
</dbReference>
<dbReference type="Gene3D" id="1.20.1250.20">
    <property type="entry name" value="MFS general substrate transporter like domains"/>
    <property type="match status" value="1"/>
</dbReference>
<comment type="subcellular location">
    <subcellularLocation>
        <location evidence="1">Cell membrane</location>
        <topology evidence="1">Multi-pass membrane protein</topology>
    </subcellularLocation>
</comment>
<comment type="caution">
    <text evidence="9">The sequence shown here is derived from an EMBL/GenBank/DDBJ whole genome shotgun (WGS) entry which is preliminary data.</text>
</comment>
<name>A0A7Z0IHB1_9MICO</name>
<dbReference type="PROSITE" id="PS50850">
    <property type="entry name" value="MFS"/>
    <property type="match status" value="1"/>
</dbReference>
<organism evidence="9 10">
    <name type="scientific">Spelaeicoccus albus</name>
    <dbReference type="NCBI Taxonomy" id="1280376"/>
    <lineage>
        <taxon>Bacteria</taxon>
        <taxon>Bacillati</taxon>
        <taxon>Actinomycetota</taxon>
        <taxon>Actinomycetes</taxon>
        <taxon>Micrococcales</taxon>
        <taxon>Brevibacteriaceae</taxon>
        <taxon>Spelaeicoccus</taxon>
    </lineage>
</organism>
<evidence type="ECO:0000256" key="7">
    <source>
        <dbReference type="SAM" id="Phobius"/>
    </source>
</evidence>
<dbReference type="EMBL" id="JACBZP010000001">
    <property type="protein sequence ID" value="NYI67536.1"/>
    <property type="molecule type" value="Genomic_DNA"/>
</dbReference>
<feature type="domain" description="Major facilitator superfamily (MFS) profile" evidence="8">
    <location>
        <begin position="24"/>
        <end position="401"/>
    </location>
</feature>
<evidence type="ECO:0000313" key="10">
    <source>
        <dbReference type="Proteomes" id="UP000539111"/>
    </source>
</evidence>
<dbReference type="RefSeq" id="WP_179427561.1">
    <property type="nucleotide sequence ID" value="NZ_JACBZP010000001.1"/>
</dbReference>
<evidence type="ECO:0000256" key="6">
    <source>
        <dbReference type="ARBA" id="ARBA00023136"/>
    </source>
</evidence>
<dbReference type="GO" id="GO:0022857">
    <property type="term" value="F:transmembrane transporter activity"/>
    <property type="evidence" value="ECO:0007669"/>
    <property type="project" value="InterPro"/>
</dbReference>
<sequence>MPDFRQETAGAPAEADGPNHAAMTLAIICAPMFLVLLDVTVVNVALPSIGSGVRLPPGRWAWIVDAYTVPLAVTLLLGGVLTDKCGFRTVLLGGIGAFTVGSIGCADAGTWQAIVTFRALQGLGAAAMLPAGLSALTTVWTDRVRRARALGIWSAVSAAATALGPVIGGLLLAWGSWRLVFALNVPVCALAAAGAAVVLPRCRGASRPASPMPARRRPLAGATLTAFLMTTVGNGTLIAVTVYLQHGLKFSPLDTGLMMLVATVPFAGLGPITGRLMARFGRRVVACSGFTAGAVLIAALARVDGAGPWLVAGLLGIGIGLGLMTAPIVGEGMAGLPGAPGLAGGINNTARQLGTSTGVAAAGTVMVAGTLGEGLRVVGLAECVLWLAGGAIAWTMFARRSD</sequence>
<keyword evidence="6 7" id="KW-0472">Membrane</keyword>